<organism evidence="4">
    <name type="scientific">marine metagenome</name>
    <dbReference type="NCBI Taxonomy" id="408172"/>
    <lineage>
        <taxon>unclassified sequences</taxon>
        <taxon>metagenomes</taxon>
        <taxon>ecological metagenomes</taxon>
    </lineage>
</organism>
<keyword evidence="2" id="KW-0560">Oxidoreductase</keyword>
<keyword evidence="1" id="KW-0500">Molybdenum</keyword>
<dbReference type="InterPro" id="IPR037165">
    <property type="entry name" value="AldOxase/xan_DH_Mopterin-bd_sf"/>
</dbReference>
<protein>
    <recommendedName>
        <fullName evidence="3">Aldehyde oxidase/xanthine dehydrogenase a/b hammerhead domain-containing protein</fullName>
    </recommendedName>
</protein>
<dbReference type="InterPro" id="IPR008274">
    <property type="entry name" value="AldOxase/xan_DH_MoCoBD1"/>
</dbReference>
<feature type="non-terminal residue" evidence="4">
    <location>
        <position position="398"/>
    </location>
</feature>
<dbReference type="AlphaFoldDB" id="A0A382F606"/>
<evidence type="ECO:0000256" key="2">
    <source>
        <dbReference type="ARBA" id="ARBA00023002"/>
    </source>
</evidence>
<dbReference type="InterPro" id="IPR036856">
    <property type="entry name" value="Ald_Oxase/Xan_DH_a/b_sf"/>
</dbReference>
<accession>A0A382F606</accession>
<dbReference type="Pfam" id="PF01315">
    <property type="entry name" value="Ald_Xan_dh_C"/>
    <property type="match status" value="1"/>
</dbReference>
<evidence type="ECO:0000256" key="1">
    <source>
        <dbReference type="ARBA" id="ARBA00022505"/>
    </source>
</evidence>
<evidence type="ECO:0000313" key="4">
    <source>
        <dbReference type="EMBL" id="SVB58125.1"/>
    </source>
</evidence>
<dbReference type="GO" id="GO:0005506">
    <property type="term" value="F:iron ion binding"/>
    <property type="evidence" value="ECO:0007669"/>
    <property type="project" value="InterPro"/>
</dbReference>
<dbReference type="Gene3D" id="3.90.1170.50">
    <property type="entry name" value="Aldehyde oxidase/xanthine dehydrogenase, a/b hammerhead"/>
    <property type="match status" value="1"/>
</dbReference>
<dbReference type="SUPFAM" id="SSF56003">
    <property type="entry name" value="Molybdenum cofactor-binding domain"/>
    <property type="match status" value="1"/>
</dbReference>
<dbReference type="Gene3D" id="3.30.365.10">
    <property type="entry name" value="Aldehyde oxidase/xanthine dehydrogenase, molybdopterin binding domain"/>
    <property type="match status" value="2"/>
</dbReference>
<dbReference type="SMART" id="SM01008">
    <property type="entry name" value="Ald_Xan_dh_C"/>
    <property type="match status" value="1"/>
</dbReference>
<dbReference type="Pfam" id="PF02738">
    <property type="entry name" value="MoCoBD_1"/>
    <property type="match status" value="1"/>
</dbReference>
<evidence type="ECO:0000259" key="3">
    <source>
        <dbReference type="SMART" id="SM01008"/>
    </source>
</evidence>
<name>A0A382F606_9ZZZZ</name>
<dbReference type="PANTHER" id="PTHR11908:SF132">
    <property type="entry name" value="ALDEHYDE OXIDASE 1-RELATED"/>
    <property type="match status" value="1"/>
</dbReference>
<dbReference type="SUPFAM" id="SSF54665">
    <property type="entry name" value="CO dehydrogenase molybdoprotein N-domain-like"/>
    <property type="match status" value="1"/>
</dbReference>
<gene>
    <name evidence="4" type="ORF">METZ01_LOCUS210979</name>
</gene>
<dbReference type="PANTHER" id="PTHR11908">
    <property type="entry name" value="XANTHINE DEHYDROGENASE"/>
    <property type="match status" value="1"/>
</dbReference>
<dbReference type="InterPro" id="IPR016208">
    <property type="entry name" value="Ald_Oxase/xanthine_DH-like"/>
</dbReference>
<sequence>MGIVAVGQEVARHEDPILLKGEGRYTGDVTLPNQAYGYVARSPHAHASIQAIGTSAAKIAPGVLAILTGKDCKMDGLGKLPLVVPPLPNLNIERIHSPERFPLATDKINFVGQEVAFIVAETLNQAKDAAELIEIEYNPLPVVVNALDALNDDAPQVWSDCPGNLSFSEEMGDKKATDDAFTTAKHVVKLRTIVNRSSANTIESRGTNADFNPASGRCTVYIGAQGAFGLRKTLAGSIFNDSEENFRVITGNMGGSFGMKQLYTESILTIWASRKLGRPVKWENDRQDSILSDYHGRDKVSDAELALDQKGKFLGLRVTTYANLGTYLSPLALMHTLLSNGGLVGVYTTPSVHLTVNGVFTHTGSTNPYRGSNRPDVAYVLERLIDVAALKTGIDRFE</sequence>
<reference evidence="4" key="1">
    <citation type="submission" date="2018-05" db="EMBL/GenBank/DDBJ databases">
        <authorList>
            <person name="Lanie J.A."/>
            <person name="Ng W.-L."/>
            <person name="Kazmierczak K.M."/>
            <person name="Andrzejewski T.M."/>
            <person name="Davidsen T.M."/>
            <person name="Wayne K.J."/>
            <person name="Tettelin H."/>
            <person name="Glass J.I."/>
            <person name="Rusch D."/>
            <person name="Podicherti R."/>
            <person name="Tsui H.-C.T."/>
            <person name="Winkler M.E."/>
        </authorList>
    </citation>
    <scope>NUCLEOTIDE SEQUENCE</scope>
</reference>
<feature type="domain" description="Aldehyde oxidase/xanthine dehydrogenase a/b hammerhead" evidence="3">
    <location>
        <begin position="20"/>
        <end position="141"/>
    </location>
</feature>
<dbReference type="InterPro" id="IPR000674">
    <property type="entry name" value="Ald_Oxase/Xan_DH_a/b"/>
</dbReference>
<proteinExistence type="predicted"/>
<dbReference type="EMBL" id="UINC01048060">
    <property type="protein sequence ID" value="SVB58125.1"/>
    <property type="molecule type" value="Genomic_DNA"/>
</dbReference>
<dbReference type="GO" id="GO:0016491">
    <property type="term" value="F:oxidoreductase activity"/>
    <property type="evidence" value="ECO:0007669"/>
    <property type="project" value="UniProtKB-KW"/>
</dbReference>